<organism evidence="5 6">
    <name type="scientific">Salinibacillus aidingensis</name>
    <dbReference type="NCBI Taxonomy" id="237684"/>
    <lineage>
        <taxon>Bacteria</taxon>
        <taxon>Bacillati</taxon>
        <taxon>Bacillota</taxon>
        <taxon>Bacilli</taxon>
        <taxon>Bacillales</taxon>
        <taxon>Bacillaceae</taxon>
        <taxon>Salinibacillus</taxon>
    </lineage>
</organism>
<keyword evidence="3" id="KW-0804">Transcription</keyword>
<evidence type="ECO:0000259" key="4">
    <source>
        <dbReference type="PROSITE" id="PS50949"/>
    </source>
</evidence>
<evidence type="ECO:0000313" key="5">
    <source>
        <dbReference type="EMBL" id="GAA0499074.1"/>
    </source>
</evidence>
<evidence type="ECO:0000256" key="3">
    <source>
        <dbReference type="ARBA" id="ARBA00023163"/>
    </source>
</evidence>
<evidence type="ECO:0000313" key="6">
    <source>
        <dbReference type="Proteomes" id="UP001500880"/>
    </source>
</evidence>
<dbReference type="PRINTS" id="PR00035">
    <property type="entry name" value="HTHGNTR"/>
</dbReference>
<dbReference type="SUPFAM" id="SSF64288">
    <property type="entry name" value="Chorismate lyase-like"/>
    <property type="match status" value="1"/>
</dbReference>
<dbReference type="Gene3D" id="1.10.10.10">
    <property type="entry name" value="Winged helix-like DNA-binding domain superfamily/Winged helix DNA-binding domain"/>
    <property type="match status" value="1"/>
</dbReference>
<dbReference type="SMART" id="SM00345">
    <property type="entry name" value="HTH_GNTR"/>
    <property type="match status" value="1"/>
</dbReference>
<dbReference type="InterPro" id="IPR050679">
    <property type="entry name" value="Bact_HTH_transcr_reg"/>
</dbReference>
<dbReference type="InterPro" id="IPR028978">
    <property type="entry name" value="Chorismate_lyase_/UTRA_dom_sf"/>
</dbReference>
<proteinExistence type="predicted"/>
<dbReference type="PANTHER" id="PTHR44846:SF12">
    <property type="entry name" value="HTH-TYPE TRANSCRIPTIONAL REGULATOR TRER"/>
    <property type="match status" value="1"/>
</dbReference>
<accession>A0ABN1BJF9</accession>
<gene>
    <name evidence="5" type="ORF">GCM10008986_27760</name>
</gene>
<dbReference type="EMBL" id="BAAADO010000006">
    <property type="protein sequence ID" value="GAA0499074.1"/>
    <property type="molecule type" value="Genomic_DNA"/>
</dbReference>
<feature type="domain" description="HTH gntR-type" evidence="4">
    <location>
        <begin position="2"/>
        <end position="70"/>
    </location>
</feature>
<evidence type="ECO:0000256" key="1">
    <source>
        <dbReference type="ARBA" id="ARBA00023015"/>
    </source>
</evidence>
<dbReference type="PROSITE" id="PS50949">
    <property type="entry name" value="HTH_GNTR"/>
    <property type="match status" value="1"/>
</dbReference>
<dbReference type="CDD" id="cd07377">
    <property type="entry name" value="WHTH_GntR"/>
    <property type="match status" value="1"/>
</dbReference>
<keyword evidence="1" id="KW-0805">Transcription regulation</keyword>
<keyword evidence="2" id="KW-0238">DNA-binding</keyword>
<dbReference type="PANTHER" id="PTHR44846">
    <property type="entry name" value="MANNOSYL-D-GLYCERATE TRANSPORT/METABOLISM SYSTEM REPRESSOR MNGR-RELATED"/>
    <property type="match status" value="1"/>
</dbReference>
<dbReference type="SUPFAM" id="SSF46785">
    <property type="entry name" value="Winged helix' DNA-binding domain"/>
    <property type="match status" value="1"/>
</dbReference>
<name>A0ABN1BJF9_9BACI</name>
<dbReference type="InterPro" id="IPR036388">
    <property type="entry name" value="WH-like_DNA-bd_sf"/>
</dbReference>
<dbReference type="InterPro" id="IPR036390">
    <property type="entry name" value="WH_DNA-bd_sf"/>
</dbReference>
<sequence>MKKKYLAIYEDLIQKIREHTLAASTLLPSVNELAGEYATSRETIRKALDLLSQEGYIQKIHGKGSVVLDLSNFSFPVSGIVSYKGLADRLKLDSKTHVKGMNVLEAGSDVHKILKATDKSQIWKVDRVREISGKKSFWTKTIFCLSLSPSAPGDL</sequence>
<dbReference type="Pfam" id="PF00392">
    <property type="entry name" value="GntR"/>
    <property type="match status" value="1"/>
</dbReference>
<dbReference type="Proteomes" id="UP001500880">
    <property type="component" value="Unassembled WGS sequence"/>
</dbReference>
<evidence type="ECO:0000256" key="2">
    <source>
        <dbReference type="ARBA" id="ARBA00023125"/>
    </source>
</evidence>
<protein>
    <recommendedName>
        <fullName evidence="4">HTH gntR-type domain-containing protein</fullName>
    </recommendedName>
</protein>
<comment type="caution">
    <text evidence="5">The sequence shown here is derived from an EMBL/GenBank/DDBJ whole genome shotgun (WGS) entry which is preliminary data.</text>
</comment>
<dbReference type="InterPro" id="IPR000524">
    <property type="entry name" value="Tscrpt_reg_HTH_GntR"/>
</dbReference>
<keyword evidence="6" id="KW-1185">Reference proteome</keyword>
<reference evidence="5 6" key="1">
    <citation type="journal article" date="2019" name="Int. J. Syst. Evol. Microbiol.">
        <title>The Global Catalogue of Microorganisms (GCM) 10K type strain sequencing project: providing services to taxonomists for standard genome sequencing and annotation.</title>
        <authorList>
            <consortium name="The Broad Institute Genomics Platform"/>
            <consortium name="The Broad Institute Genome Sequencing Center for Infectious Disease"/>
            <person name="Wu L."/>
            <person name="Ma J."/>
        </authorList>
    </citation>
    <scope>NUCLEOTIDE SEQUENCE [LARGE SCALE GENOMIC DNA]</scope>
    <source>
        <strain evidence="5 6">JCM 12389</strain>
    </source>
</reference>